<evidence type="ECO:0008006" key="4">
    <source>
        <dbReference type="Google" id="ProtNLM"/>
    </source>
</evidence>
<feature type="region of interest" description="Disordered" evidence="1">
    <location>
        <begin position="162"/>
        <end position="260"/>
    </location>
</feature>
<feature type="compositionally biased region" description="Basic and acidic residues" evidence="1">
    <location>
        <begin position="199"/>
        <end position="256"/>
    </location>
</feature>
<accession>A0ABX1S7W5</accession>
<evidence type="ECO:0000313" key="3">
    <source>
        <dbReference type="Proteomes" id="UP000820669"/>
    </source>
</evidence>
<name>A0ABX1S7W5_9PSEU</name>
<dbReference type="Proteomes" id="UP000820669">
    <property type="component" value="Unassembled WGS sequence"/>
</dbReference>
<organism evidence="2 3">
    <name type="scientific">Pseudonocardia acidicola</name>
    <dbReference type="NCBI Taxonomy" id="2724939"/>
    <lineage>
        <taxon>Bacteria</taxon>
        <taxon>Bacillati</taxon>
        <taxon>Actinomycetota</taxon>
        <taxon>Actinomycetes</taxon>
        <taxon>Pseudonocardiales</taxon>
        <taxon>Pseudonocardiaceae</taxon>
        <taxon>Pseudonocardia</taxon>
    </lineage>
</organism>
<dbReference type="RefSeq" id="WP_169381103.1">
    <property type="nucleotide sequence ID" value="NZ_JAAXLA010000014.1"/>
</dbReference>
<protein>
    <recommendedName>
        <fullName evidence="4">Transposase</fullName>
    </recommendedName>
</protein>
<reference evidence="2 3" key="1">
    <citation type="submission" date="2020-04" db="EMBL/GenBank/DDBJ databases">
        <authorList>
            <person name="Klaysubun C."/>
            <person name="Duangmal K."/>
            <person name="Lipun K."/>
        </authorList>
    </citation>
    <scope>NUCLEOTIDE SEQUENCE [LARGE SCALE GENOMIC DNA]</scope>
    <source>
        <strain evidence="2 3">K10HN5</strain>
    </source>
</reference>
<feature type="compositionally biased region" description="Low complexity" evidence="1">
    <location>
        <begin position="178"/>
        <end position="188"/>
    </location>
</feature>
<gene>
    <name evidence="2" type="ORF">HF526_10070</name>
</gene>
<dbReference type="EMBL" id="JAAXLA010000014">
    <property type="protein sequence ID" value="NMH97655.1"/>
    <property type="molecule type" value="Genomic_DNA"/>
</dbReference>
<evidence type="ECO:0000313" key="2">
    <source>
        <dbReference type="EMBL" id="NMH97655.1"/>
    </source>
</evidence>
<keyword evidence="3" id="KW-1185">Reference proteome</keyword>
<feature type="region of interest" description="Disordered" evidence="1">
    <location>
        <begin position="275"/>
        <end position="294"/>
    </location>
</feature>
<proteinExistence type="predicted"/>
<comment type="caution">
    <text evidence="2">The sequence shown here is derived from an EMBL/GenBank/DDBJ whole genome shotgun (WGS) entry which is preliminary data.</text>
</comment>
<evidence type="ECO:0000256" key="1">
    <source>
        <dbReference type="SAM" id="MobiDB-lite"/>
    </source>
</evidence>
<sequence length="321" mass="35075">MSGEHPADALDEAAEELYGLSPDDFIAARDARVAAAREAGDRESARAIGRLRRPTQAAWLANLLARERADQLDGLLGLAEGLSDAQRTLDGDTLRTLSSQRHKLVAAMAREARRLAGRRGYGVGDGTERDLRGILEAALADPRIAADLRSGRLTRTVSYSGFGPEVAEDATPRPPARRPALVPVAEPADTGTDEAEPQADERERERQRTRQERERAERRARELAAAERELADARRAAAEAEEREKADQALREEAARRYTAAREQVAELTAALDEARAHERDAAEQKREADAAAKDAARAARMAATALSWAQSRLTALHEEE</sequence>